<feature type="compositionally biased region" description="Low complexity" evidence="1">
    <location>
        <begin position="36"/>
        <end position="60"/>
    </location>
</feature>
<dbReference type="InterPro" id="IPR046281">
    <property type="entry name" value="DUF6318"/>
</dbReference>
<keyword evidence="4" id="KW-1185">Reference proteome</keyword>
<evidence type="ECO:0000259" key="2">
    <source>
        <dbReference type="Pfam" id="PF19843"/>
    </source>
</evidence>
<sequence>MRRIRRWWRVVDGIVFDEGHRVRRADTAADIDRELAPASTSPTPTSSGTAAGAPGVPGPARQHTNAGAKAFAEYFYSRVNILYRKPANDAIHGLYKSSCTACLDFEGDASGMRKNGQHFIDDQMKYKTLRETAVPGGGYHVFVRLTQNPARMVDSTGKVLGKTPTPTSTSVVLLNWTAGRGWAVEDLQHE</sequence>
<evidence type="ECO:0000313" key="4">
    <source>
        <dbReference type="Proteomes" id="UP001596298"/>
    </source>
</evidence>
<proteinExistence type="predicted"/>
<reference evidence="4" key="1">
    <citation type="journal article" date="2019" name="Int. J. Syst. Evol. Microbiol.">
        <title>The Global Catalogue of Microorganisms (GCM) 10K type strain sequencing project: providing services to taxonomists for standard genome sequencing and annotation.</title>
        <authorList>
            <consortium name="The Broad Institute Genomics Platform"/>
            <consortium name="The Broad Institute Genome Sequencing Center for Infectious Disease"/>
            <person name="Wu L."/>
            <person name="Ma J."/>
        </authorList>
    </citation>
    <scope>NUCLEOTIDE SEQUENCE [LARGE SCALE GENOMIC DNA]</scope>
    <source>
        <strain evidence="4">CCUG 58127</strain>
    </source>
</reference>
<dbReference type="Pfam" id="PF19843">
    <property type="entry name" value="DUF6318"/>
    <property type="match status" value="1"/>
</dbReference>
<dbReference type="Proteomes" id="UP001596298">
    <property type="component" value="Unassembled WGS sequence"/>
</dbReference>
<dbReference type="EMBL" id="JBHSWH010000001">
    <property type="protein sequence ID" value="MFC6704632.1"/>
    <property type="molecule type" value="Genomic_DNA"/>
</dbReference>
<organism evidence="3 4">
    <name type="scientific">Flexivirga alba</name>
    <dbReference type="NCBI Taxonomy" id="702742"/>
    <lineage>
        <taxon>Bacteria</taxon>
        <taxon>Bacillati</taxon>
        <taxon>Actinomycetota</taxon>
        <taxon>Actinomycetes</taxon>
        <taxon>Micrococcales</taxon>
        <taxon>Dermacoccaceae</taxon>
        <taxon>Flexivirga</taxon>
    </lineage>
</organism>
<dbReference type="RefSeq" id="WP_382399042.1">
    <property type="nucleotide sequence ID" value="NZ_JBHSWH010000001.1"/>
</dbReference>
<comment type="caution">
    <text evidence="3">The sequence shown here is derived from an EMBL/GenBank/DDBJ whole genome shotgun (WGS) entry which is preliminary data.</text>
</comment>
<evidence type="ECO:0000256" key="1">
    <source>
        <dbReference type="SAM" id="MobiDB-lite"/>
    </source>
</evidence>
<feature type="domain" description="DUF6318" evidence="2">
    <location>
        <begin position="53"/>
        <end position="185"/>
    </location>
</feature>
<evidence type="ECO:0000313" key="3">
    <source>
        <dbReference type="EMBL" id="MFC6704632.1"/>
    </source>
</evidence>
<gene>
    <name evidence="3" type="ORF">ACFQDH_04940</name>
</gene>
<feature type="region of interest" description="Disordered" evidence="1">
    <location>
        <begin position="31"/>
        <end position="63"/>
    </location>
</feature>
<name>A0ABW2ACN6_9MICO</name>
<accession>A0ABW2ACN6</accession>
<protein>
    <submittedName>
        <fullName evidence="3">DUF6318 family protein</fullName>
    </submittedName>
</protein>